<evidence type="ECO:0000256" key="5">
    <source>
        <dbReference type="ARBA" id="ARBA00022694"/>
    </source>
</evidence>
<evidence type="ECO:0000256" key="13">
    <source>
        <dbReference type="RuleBase" id="RU003785"/>
    </source>
</evidence>
<comment type="subunit">
    <text evidence="10">Monomer.</text>
</comment>
<gene>
    <name evidence="10 14" type="primary">miaA</name>
    <name evidence="14" type="ORF">HC352_03105</name>
</gene>
<evidence type="ECO:0000313" key="14">
    <source>
        <dbReference type="EMBL" id="QJC21593.1"/>
    </source>
</evidence>
<dbReference type="Gene3D" id="3.40.50.300">
    <property type="entry name" value="P-loop containing nucleotide triphosphate hydrolases"/>
    <property type="match status" value="1"/>
</dbReference>
<comment type="function">
    <text evidence="2 10 12">Catalyzes the transfer of a dimethylallyl group onto the adenine at position 37 in tRNAs that read codons beginning with uridine, leading to the formation of N6-(dimethylallyl)adenosine (i(6)A).</text>
</comment>
<dbReference type="GO" id="GO:0005524">
    <property type="term" value="F:ATP binding"/>
    <property type="evidence" value="ECO:0007669"/>
    <property type="project" value="UniProtKB-UniRule"/>
</dbReference>
<dbReference type="AlphaFoldDB" id="A0A6H2EKN5"/>
<comment type="caution">
    <text evidence="10">Lacks conserved residue(s) required for the propagation of feature annotation.</text>
</comment>
<evidence type="ECO:0000256" key="6">
    <source>
        <dbReference type="ARBA" id="ARBA00022741"/>
    </source>
</evidence>
<proteinExistence type="inferred from homology"/>
<sequence>MASPIIAVVGATASGKTALSIELAQAIGGAERVEIISADAMQLYRGMDIGTAKATPAQQCGITHHQLDVLDISQAASVAAYQKYARQDIRQIRERGRIPMIVGGSGLYVSALLDELEFPGTDPNIREQLQNQWDQDQGAELIAELREKDPVSAATINLANPRRVIRALEVVRLTGKSYTPVFPRHTSHYSNIIHLGVRREKTELDRAIMQRAQAMFADGLLDETRRLLENGLRESPTARKATGYAQAIDVIDEKLSVAQAIENVAFATRRLAKKQRTWFRPDPRITWIDVADGNLDQAVASAVNFVSGECEGL</sequence>
<comment type="catalytic activity">
    <reaction evidence="9 10 11">
        <text>adenosine(37) in tRNA + dimethylallyl diphosphate = N(6)-dimethylallyladenosine(37) in tRNA + diphosphate</text>
        <dbReference type="Rhea" id="RHEA:26482"/>
        <dbReference type="Rhea" id="RHEA-COMP:10162"/>
        <dbReference type="Rhea" id="RHEA-COMP:10375"/>
        <dbReference type="ChEBI" id="CHEBI:33019"/>
        <dbReference type="ChEBI" id="CHEBI:57623"/>
        <dbReference type="ChEBI" id="CHEBI:74411"/>
        <dbReference type="ChEBI" id="CHEBI:74415"/>
        <dbReference type="EC" id="2.5.1.75"/>
    </reaction>
</comment>
<keyword evidence="6 10" id="KW-0547">Nucleotide-binding</keyword>
<feature type="binding site" evidence="10">
    <location>
        <begin position="10"/>
        <end position="17"/>
    </location>
    <ligand>
        <name>ATP</name>
        <dbReference type="ChEBI" id="CHEBI:30616"/>
    </ligand>
</feature>
<feature type="site" description="Interaction with substrate tRNA" evidence="10">
    <location>
        <position position="105"/>
    </location>
</feature>
<comment type="cofactor">
    <cofactor evidence="1 10">
        <name>Mg(2+)</name>
        <dbReference type="ChEBI" id="CHEBI:18420"/>
    </cofactor>
</comment>
<dbReference type="InterPro" id="IPR018022">
    <property type="entry name" value="IPT"/>
</dbReference>
<reference evidence="14 15" key="1">
    <citation type="submission" date="2020-03" db="EMBL/GenBank/DDBJ databases">
        <title>Complete genome of Arcanobacterium buesumensis sp. nov. strain 2701.</title>
        <authorList>
            <person name="Borowiak M."/>
            <person name="Alssahen M."/>
            <person name="Laemmler C."/>
            <person name="Malorny B."/>
            <person name="Hassan A."/>
            <person name="Prenger-Berninghoff E."/>
            <person name="Ploetz M."/>
            <person name="Abdulmawjood A."/>
        </authorList>
    </citation>
    <scope>NUCLEOTIDE SEQUENCE [LARGE SCALE GENOMIC DNA]</scope>
    <source>
        <strain evidence="14 15">2701</strain>
    </source>
</reference>
<dbReference type="EMBL" id="CP050804">
    <property type="protein sequence ID" value="QJC21593.1"/>
    <property type="molecule type" value="Genomic_DNA"/>
</dbReference>
<dbReference type="Gene3D" id="1.10.20.140">
    <property type="match status" value="1"/>
</dbReference>
<keyword evidence="7 10" id="KW-0067">ATP-binding</keyword>
<dbReference type="KEGG" id="arca:HC352_03105"/>
<keyword evidence="15" id="KW-1185">Reference proteome</keyword>
<dbReference type="Proteomes" id="UP000502298">
    <property type="component" value="Chromosome"/>
</dbReference>
<dbReference type="PANTHER" id="PTHR11088:SF60">
    <property type="entry name" value="TRNA DIMETHYLALLYLTRANSFERASE"/>
    <property type="match status" value="1"/>
</dbReference>
<evidence type="ECO:0000256" key="8">
    <source>
        <dbReference type="ARBA" id="ARBA00022842"/>
    </source>
</evidence>
<organism evidence="14 15">
    <name type="scientific">Arcanobacterium buesumense</name>
    <dbReference type="NCBI Taxonomy" id="2722751"/>
    <lineage>
        <taxon>Bacteria</taxon>
        <taxon>Bacillati</taxon>
        <taxon>Actinomycetota</taxon>
        <taxon>Actinomycetes</taxon>
        <taxon>Actinomycetales</taxon>
        <taxon>Actinomycetaceae</taxon>
        <taxon>Arcanobacterium</taxon>
    </lineage>
</organism>
<evidence type="ECO:0000313" key="15">
    <source>
        <dbReference type="Proteomes" id="UP000502298"/>
    </source>
</evidence>
<dbReference type="GO" id="GO:0006400">
    <property type="term" value="P:tRNA modification"/>
    <property type="evidence" value="ECO:0007669"/>
    <property type="project" value="TreeGrafter"/>
</dbReference>
<evidence type="ECO:0000256" key="1">
    <source>
        <dbReference type="ARBA" id="ARBA00001946"/>
    </source>
</evidence>
<dbReference type="GO" id="GO:0052381">
    <property type="term" value="F:tRNA dimethylallyltransferase activity"/>
    <property type="evidence" value="ECO:0007669"/>
    <property type="project" value="UniProtKB-UniRule"/>
</dbReference>
<dbReference type="SUPFAM" id="SSF52540">
    <property type="entry name" value="P-loop containing nucleoside triphosphate hydrolases"/>
    <property type="match status" value="1"/>
</dbReference>
<name>A0A6H2EKN5_9ACTO</name>
<dbReference type="InterPro" id="IPR027417">
    <property type="entry name" value="P-loop_NTPase"/>
</dbReference>
<accession>A0A6H2EKN5</accession>
<evidence type="ECO:0000256" key="2">
    <source>
        <dbReference type="ARBA" id="ARBA00003213"/>
    </source>
</evidence>
<evidence type="ECO:0000256" key="9">
    <source>
        <dbReference type="ARBA" id="ARBA00049563"/>
    </source>
</evidence>
<evidence type="ECO:0000256" key="10">
    <source>
        <dbReference type="HAMAP-Rule" id="MF_00185"/>
    </source>
</evidence>
<keyword evidence="8 10" id="KW-0460">Magnesium</keyword>
<evidence type="ECO:0000256" key="7">
    <source>
        <dbReference type="ARBA" id="ARBA00022840"/>
    </source>
</evidence>
<dbReference type="NCBIfam" id="TIGR00174">
    <property type="entry name" value="miaA"/>
    <property type="match status" value="1"/>
</dbReference>
<keyword evidence="5 10" id="KW-0819">tRNA processing</keyword>
<feature type="binding site" evidence="10">
    <location>
        <begin position="12"/>
        <end position="17"/>
    </location>
    <ligand>
        <name>substrate</name>
    </ligand>
</feature>
<dbReference type="RefSeq" id="WP_168917533.1">
    <property type="nucleotide sequence ID" value="NZ_CP050804.1"/>
</dbReference>
<evidence type="ECO:0000256" key="4">
    <source>
        <dbReference type="ARBA" id="ARBA00022679"/>
    </source>
</evidence>
<dbReference type="EC" id="2.5.1.75" evidence="10"/>
<evidence type="ECO:0000256" key="12">
    <source>
        <dbReference type="RuleBase" id="RU003784"/>
    </source>
</evidence>
<dbReference type="PANTHER" id="PTHR11088">
    <property type="entry name" value="TRNA DIMETHYLALLYLTRANSFERASE"/>
    <property type="match status" value="1"/>
</dbReference>
<dbReference type="Pfam" id="PF01715">
    <property type="entry name" value="IPPT"/>
    <property type="match status" value="1"/>
</dbReference>
<dbReference type="InterPro" id="IPR039657">
    <property type="entry name" value="Dimethylallyltransferase"/>
</dbReference>
<comment type="similarity">
    <text evidence="3 10 13">Belongs to the IPP transferase family.</text>
</comment>
<feature type="site" description="Interaction with substrate tRNA" evidence="10">
    <location>
        <position position="126"/>
    </location>
</feature>
<keyword evidence="4 10" id="KW-0808">Transferase</keyword>
<evidence type="ECO:0000256" key="11">
    <source>
        <dbReference type="RuleBase" id="RU003783"/>
    </source>
</evidence>
<dbReference type="HAMAP" id="MF_00185">
    <property type="entry name" value="IPP_trans"/>
    <property type="match status" value="1"/>
</dbReference>
<evidence type="ECO:0000256" key="3">
    <source>
        <dbReference type="ARBA" id="ARBA00005842"/>
    </source>
</evidence>
<protein>
    <recommendedName>
        <fullName evidence="10">tRNA dimethylallyltransferase</fullName>
        <ecNumber evidence="10">2.5.1.75</ecNumber>
    </recommendedName>
    <alternativeName>
        <fullName evidence="10">Dimethylallyl diphosphate:tRNA dimethylallyltransferase</fullName>
        <shortName evidence="10">DMAPP:tRNA dimethylallyltransferase</shortName>
        <shortName evidence="10">DMATase</shortName>
    </alternativeName>
    <alternativeName>
        <fullName evidence="10">Isopentenyl-diphosphate:tRNA isopentenyltransferase</fullName>
        <shortName evidence="10">IPP transferase</shortName>
        <shortName evidence="10">IPPT</shortName>
        <shortName evidence="10">IPTase</shortName>
    </alternativeName>
</protein>